<accession>A0ABU4XB96</accession>
<evidence type="ECO:0000313" key="2">
    <source>
        <dbReference type="Proteomes" id="UP001271780"/>
    </source>
</evidence>
<protein>
    <submittedName>
        <fullName evidence="1">Uncharacterized protein</fullName>
    </submittedName>
</protein>
<comment type="caution">
    <text evidence="1">The sequence shown here is derived from an EMBL/GenBank/DDBJ whole genome shotgun (WGS) entry which is preliminary data.</text>
</comment>
<dbReference type="EMBL" id="JAVIIZ010000001">
    <property type="protein sequence ID" value="MDX8470872.1"/>
    <property type="molecule type" value="Genomic_DNA"/>
</dbReference>
<keyword evidence="2" id="KW-1185">Reference proteome</keyword>
<gene>
    <name evidence="1" type="ORF">RFM27_02150</name>
</gene>
<proteinExistence type="predicted"/>
<evidence type="ECO:0000313" key="1">
    <source>
        <dbReference type="EMBL" id="MDX8470872.1"/>
    </source>
</evidence>
<organism evidence="1 2">
    <name type="scientific">Mesorhizobium dulcispinae</name>
    <dbReference type="NCBI Taxonomy" id="3072316"/>
    <lineage>
        <taxon>Bacteria</taxon>
        <taxon>Pseudomonadati</taxon>
        <taxon>Pseudomonadota</taxon>
        <taxon>Alphaproteobacteria</taxon>
        <taxon>Hyphomicrobiales</taxon>
        <taxon>Phyllobacteriaceae</taxon>
        <taxon>Mesorhizobium</taxon>
    </lineage>
</organism>
<dbReference type="RefSeq" id="WP_320315087.1">
    <property type="nucleotide sequence ID" value="NZ_JAVIIX010000001.1"/>
</dbReference>
<reference evidence="1 2" key="1">
    <citation type="submission" date="2023-08" db="EMBL/GenBank/DDBJ databases">
        <title>Implementing the SeqCode for naming new Mesorhizobium species isolated from Vachellia karroo root nodules.</title>
        <authorList>
            <person name="Van Lill M."/>
        </authorList>
    </citation>
    <scope>NUCLEOTIDE SEQUENCE [LARGE SCALE GENOMIC DNA]</scope>
    <source>
        <strain evidence="1 2">VK23A</strain>
    </source>
</reference>
<sequence>MDSELQNILILAHPGHELRIHHWLERAKPRVYLLTDGSGGRHNARTEYSHHIVKGAGATPGSVFGEIPDAAWYEALLAGDQIFFLDVFARISADLDSAQEVQVVSDAVDGYNPVHDLAFVFGSAVNALLQKRRKGHQQLCSAAVPDVPGTVQVEIDLDRAAQARKKAAIEAYTPLADEARLILARDPGCLTRERLITQNPDWAAQTPEWERIGRERVAQGIYGRCITYKDNVQPIVRLLLARSD</sequence>
<dbReference type="Proteomes" id="UP001271780">
    <property type="component" value="Unassembled WGS sequence"/>
</dbReference>
<name>A0ABU4XB96_9HYPH</name>